<evidence type="ECO:0000313" key="2">
    <source>
        <dbReference type="Proteomes" id="UP001501337"/>
    </source>
</evidence>
<organism evidence="1 2">
    <name type="scientific">Allohahella marinimesophila</name>
    <dbReference type="NCBI Taxonomy" id="1054972"/>
    <lineage>
        <taxon>Bacteria</taxon>
        <taxon>Pseudomonadati</taxon>
        <taxon>Pseudomonadota</taxon>
        <taxon>Gammaproteobacteria</taxon>
        <taxon>Oceanospirillales</taxon>
        <taxon>Hahellaceae</taxon>
        <taxon>Allohahella</taxon>
    </lineage>
</organism>
<comment type="caution">
    <text evidence="1">The sequence shown here is derived from an EMBL/GenBank/DDBJ whole genome shotgun (WGS) entry which is preliminary data.</text>
</comment>
<reference evidence="2" key="1">
    <citation type="journal article" date="2019" name="Int. J. Syst. Evol. Microbiol.">
        <title>The Global Catalogue of Microorganisms (GCM) 10K type strain sequencing project: providing services to taxonomists for standard genome sequencing and annotation.</title>
        <authorList>
            <consortium name="The Broad Institute Genomics Platform"/>
            <consortium name="The Broad Institute Genome Sequencing Center for Infectious Disease"/>
            <person name="Wu L."/>
            <person name="Ma J."/>
        </authorList>
    </citation>
    <scope>NUCLEOTIDE SEQUENCE [LARGE SCALE GENOMIC DNA]</scope>
    <source>
        <strain evidence="2">JCM 17555</strain>
    </source>
</reference>
<name>A0ABP7NWQ0_9GAMM</name>
<evidence type="ECO:0000313" key="1">
    <source>
        <dbReference type="EMBL" id="GAA3955176.1"/>
    </source>
</evidence>
<proteinExistence type="predicted"/>
<dbReference type="EMBL" id="BAABBO010000007">
    <property type="protein sequence ID" value="GAA3955176.1"/>
    <property type="molecule type" value="Genomic_DNA"/>
</dbReference>
<dbReference type="Proteomes" id="UP001501337">
    <property type="component" value="Unassembled WGS sequence"/>
</dbReference>
<sequence length="107" mass="11840">MVQLLLTDTTGRPSIRNIGGNNEDVGDARYNVNECIQKRADAEIQSLTDLYEKANFWQDPRIGNRKGGLERNDTARTLDTAGELQQRFTMKTIVAVPSGVAVFPICA</sequence>
<gene>
    <name evidence="1" type="ORF">GCM10022278_12200</name>
</gene>
<protein>
    <submittedName>
        <fullName evidence="1">Uncharacterized protein</fullName>
    </submittedName>
</protein>
<accession>A0ABP7NWQ0</accession>
<keyword evidence="2" id="KW-1185">Reference proteome</keyword>